<evidence type="ECO:0000313" key="1">
    <source>
        <dbReference type="EMBL" id="OGL46515.1"/>
    </source>
</evidence>
<sequence length="61" mass="7099">MALLKEVTIETIRRLPDECTLEDIMYQINFVAQVFEGLKDAESGRLITTEELLKKVEEWAK</sequence>
<evidence type="ECO:0000313" key="2">
    <source>
        <dbReference type="Proteomes" id="UP000179266"/>
    </source>
</evidence>
<proteinExistence type="predicted"/>
<gene>
    <name evidence="1" type="ORF">A2161_13190</name>
</gene>
<protein>
    <submittedName>
        <fullName evidence="1">Uncharacterized protein</fullName>
    </submittedName>
</protein>
<dbReference type="EMBL" id="MGDD01000124">
    <property type="protein sequence ID" value="OGL46515.1"/>
    <property type="molecule type" value="Genomic_DNA"/>
</dbReference>
<accession>A0A1F7RY67</accession>
<comment type="caution">
    <text evidence="1">The sequence shown here is derived from an EMBL/GenBank/DDBJ whole genome shotgun (WGS) entry which is preliminary data.</text>
</comment>
<reference evidence="1 2" key="1">
    <citation type="journal article" date="2016" name="Nat. Commun.">
        <title>Thousands of microbial genomes shed light on interconnected biogeochemical processes in an aquifer system.</title>
        <authorList>
            <person name="Anantharaman K."/>
            <person name="Brown C.T."/>
            <person name="Hug L.A."/>
            <person name="Sharon I."/>
            <person name="Castelle C.J."/>
            <person name="Probst A.J."/>
            <person name="Thomas B.C."/>
            <person name="Singh A."/>
            <person name="Wilkins M.J."/>
            <person name="Karaoz U."/>
            <person name="Brodie E.L."/>
            <person name="Williams K.H."/>
            <person name="Hubbard S.S."/>
            <person name="Banfield J.F."/>
        </authorList>
    </citation>
    <scope>NUCLEOTIDE SEQUENCE [LARGE SCALE GENOMIC DNA]</scope>
</reference>
<dbReference type="AlphaFoldDB" id="A0A1F7RY67"/>
<dbReference type="Proteomes" id="UP000179266">
    <property type="component" value="Unassembled WGS sequence"/>
</dbReference>
<organism evidence="1 2">
    <name type="scientific">Candidatus Schekmanbacteria bacterium RBG_13_48_7</name>
    <dbReference type="NCBI Taxonomy" id="1817878"/>
    <lineage>
        <taxon>Bacteria</taxon>
        <taxon>Candidatus Schekmaniibacteriota</taxon>
    </lineage>
</organism>
<name>A0A1F7RY67_9BACT</name>